<dbReference type="EMBL" id="AAANYR010000023">
    <property type="protein sequence ID" value="EAD5788039.1"/>
    <property type="molecule type" value="Genomic_DNA"/>
</dbReference>
<evidence type="ECO:0000313" key="6">
    <source>
        <dbReference type="EMBL" id="EAG6170820.1"/>
    </source>
</evidence>
<sequence length="165" mass="19272">MIKNELSIRPITDSDIPLLEGWLLQNRIKEWYEIPNICTIQDWLDEIHKRHTDFSFISHFIAYKGEIPIGFAQYYPCDQAREEWYQAYPLIGTYSIDYLIGEASFLGKGYGKELISLLIEKIFSKEDAQRIVVQPDAKNLASNRVLQANGFNYDSVNHLYLFTKN</sequence>
<evidence type="ECO:0000256" key="1">
    <source>
        <dbReference type="ARBA" id="ARBA00023251"/>
    </source>
</evidence>
<dbReference type="PROSITE" id="PS51186">
    <property type="entry name" value="GNAT"/>
    <property type="match status" value="1"/>
</dbReference>
<evidence type="ECO:0000259" key="2">
    <source>
        <dbReference type="PROSITE" id="PS51186"/>
    </source>
</evidence>
<dbReference type="GO" id="GO:0046677">
    <property type="term" value="P:response to antibiotic"/>
    <property type="evidence" value="ECO:0007669"/>
    <property type="project" value="UniProtKB-KW"/>
</dbReference>
<dbReference type="Proteomes" id="UP000344343">
    <property type="component" value="Unassembled WGS sequence"/>
</dbReference>
<dbReference type="CDD" id="cd04301">
    <property type="entry name" value="NAT_SF"/>
    <property type="match status" value="1"/>
</dbReference>
<evidence type="ECO:0000313" key="5">
    <source>
        <dbReference type="EMBL" id="EAG6170593.1"/>
    </source>
</evidence>
<organism evidence="4 7">
    <name type="scientific">Listeria monocytogenes</name>
    <dbReference type="NCBI Taxonomy" id="1639"/>
    <lineage>
        <taxon>Bacteria</taxon>
        <taxon>Bacillati</taxon>
        <taxon>Bacillota</taxon>
        <taxon>Bacilli</taxon>
        <taxon>Bacillales</taxon>
        <taxon>Listeriaceae</taxon>
        <taxon>Listeria</taxon>
    </lineage>
</organism>
<evidence type="ECO:0000313" key="8">
    <source>
        <dbReference type="Proteomes" id="UP000566721"/>
    </source>
</evidence>
<proteinExistence type="predicted"/>
<evidence type="ECO:0000313" key="4">
    <source>
        <dbReference type="EMBL" id="EAD5788039.1"/>
    </source>
</evidence>
<dbReference type="PANTHER" id="PTHR31438">
    <property type="entry name" value="LYSINE N-ACYLTRANSFERASE C17G9.06C-RELATED"/>
    <property type="match status" value="1"/>
</dbReference>
<feature type="domain" description="N-acetyltransferase" evidence="2">
    <location>
        <begin position="6"/>
        <end position="165"/>
    </location>
</feature>
<dbReference type="InterPro" id="IPR000182">
    <property type="entry name" value="GNAT_dom"/>
</dbReference>
<dbReference type="EMBL" id="AABCVX010000008">
    <property type="protein sequence ID" value="EAG6170593.1"/>
    <property type="molecule type" value="Genomic_DNA"/>
</dbReference>
<dbReference type="EMBL" id="AABCVX010000020">
    <property type="protein sequence ID" value="EAG6170820.1"/>
    <property type="molecule type" value="Genomic_DNA"/>
</dbReference>
<reference evidence="4 7" key="1">
    <citation type="submission" date="2019-02" db="EMBL/GenBank/DDBJ databases">
        <authorList>
            <consortium name="GenomeTrakr: Next Generation Sequencing Network for Food Pathogen Tracability"/>
        </authorList>
    </citation>
    <scope>NUCLEOTIDE SEQUENCE [LARGE SCALE GENOMIC DNA]</scope>
    <source>
        <strain evidence="4 7">FDA00013853</strain>
        <strain evidence="5 8">FLAG-38921</strain>
    </source>
</reference>
<dbReference type="SUPFAM" id="SSF55729">
    <property type="entry name" value="Acyl-CoA N-acyltransferases (Nat)"/>
    <property type="match status" value="1"/>
</dbReference>
<dbReference type="Gene3D" id="3.40.630.30">
    <property type="match status" value="1"/>
</dbReference>
<dbReference type="AlphaFoldDB" id="A0A458PJ76"/>
<dbReference type="EMBL" id="AAANYR010000008">
    <property type="protein sequence ID" value="EAD5787596.1"/>
    <property type="molecule type" value="Genomic_DNA"/>
</dbReference>
<dbReference type="InterPro" id="IPR016181">
    <property type="entry name" value="Acyl_CoA_acyltransferase"/>
</dbReference>
<evidence type="ECO:0000313" key="3">
    <source>
        <dbReference type="EMBL" id="EAD5787596.1"/>
    </source>
</evidence>
<dbReference type="Pfam" id="PF13523">
    <property type="entry name" value="Acetyltransf_8"/>
    <property type="match status" value="1"/>
</dbReference>
<gene>
    <name evidence="5" type="ORF">DCT16_14530</name>
    <name evidence="6" type="ORF">DCT16_15715</name>
    <name evidence="3" type="ORF">EX365_13605</name>
    <name evidence="4" type="ORF">EX365_15980</name>
</gene>
<dbReference type="PANTHER" id="PTHR31438:SF1">
    <property type="entry name" value="LYSINE N-ACYLTRANSFERASE C17G9.06C-RELATED"/>
    <property type="match status" value="1"/>
</dbReference>
<accession>A0A458PJ76</accession>
<protein>
    <submittedName>
        <fullName evidence="4">GNAT family N-acetyltransferase</fullName>
    </submittedName>
</protein>
<keyword evidence="1" id="KW-0046">Antibiotic resistance</keyword>
<comment type="caution">
    <text evidence="4">The sequence shown here is derived from an EMBL/GenBank/DDBJ whole genome shotgun (WGS) entry which is preliminary data.</text>
</comment>
<evidence type="ECO:0000313" key="7">
    <source>
        <dbReference type="Proteomes" id="UP000344343"/>
    </source>
</evidence>
<dbReference type="RefSeq" id="WP_064034132.1">
    <property type="nucleotide sequence ID" value="NZ_CP011345.1"/>
</dbReference>
<name>A0A458PJ76_LISMN</name>
<dbReference type="GO" id="GO:0016410">
    <property type="term" value="F:N-acyltransferase activity"/>
    <property type="evidence" value="ECO:0007669"/>
    <property type="project" value="TreeGrafter"/>
</dbReference>
<dbReference type="Proteomes" id="UP000566721">
    <property type="component" value="Unassembled WGS sequence"/>
</dbReference>
<keyword evidence="4" id="KW-0808">Transferase</keyword>